<dbReference type="GO" id="GO:0008137">
    <property type="term" value="F:NADH dehydrogenase (ubiquinone) activity"/>
    <property type="evidence" value="ECO:0007669"/>
    <property type="project" value="UniProtKB-UniRule"/>
</dbReference>
<evidence type="ECO:0000256" key="4">
    <source>
        <dbReference type="ARBA" id="ARBA00022448"/>
    </source>
</evidence>
<dbReference type="GO" id="GO:0031966">
    <property type="term" value="C:mitochondrial membrane"/>
    <property type="evidence" value="ECO:0007669"/>
    <property type="project" value="UniProtKB-SubCell"/>
</dbReference>
<protein>
    <recommendedName>
        <fullName evidence="3 9">NADH-ubiquinone oxidoreductase chain 3</fullName>
        <ecNumber evidence="9">7.1.1.2</ecNumber>
    </recommendedName>
</protein>
<keyword evidence="9" id="KW-0830">Ubiquinone</keyword>
<evidence type="ECO:0000256" key="7">
    <source>
        <dbReference type="ARBA" id="ARBA00023136"/>
    </source>
</evidence>
<name>U3QYB6_9ANNE</name>
<dbReference type="CTD" id="4537"/>
<evidence type="ECO:0000256" key="9">
    <source>
        <dbReference type="RuleBase" id="RU003640"/>
    </source>
</evidence>
<evidence type="ECO:0000256" key="3">
    <source>
        <dbReference type="ARBA" id="ARBA00021007"/>
    </source>
</evidence>
<dbReference type="GeneID" id="70603796"/>
<keyword evidence="5 9" id="KW-0812">Transmembrane</keyword>
<comment type="function">
    <text evidence="9">Core subunit of the mitochondrial membrane respiratory chain NADH dehydrogenase (Complex I) which catalyzes electron transfer from NADH through the respiratory chain, using ubiquinone as an electron acceptor. Essential for the catalytic activity of complex I.</text>
</comment>
<comment type="similarity">
    <text evidence="2 9">Belongs to the complex I subunit 3 family.</text>
</comment>
<evidence type="ECO:0000256" key="2">
    <source>
        <dbReference type="ARBA" id="ARBA00008472"/>
    </source>
</evidence>
<dbReference type="EMBL" id="KF425518">
    <property type="protein sequence ID" value="AGW95960.1"/>
    <property type="molecule type" value="Genomic_DNA"/>
</dbReference>
<evidence type="ECO:0000256" key="1">
    <source>
        <dbReference type="ARBA" id="ARBA00004370"/>
    </source>
</evidence>
<reference evidence="10" key="1">
    <citation type="journal article" date="2013" name="Mitochondrial DNA">
        <title>Complete mitochondrial genome of the Burmese giant earthworm, Tonoscolex birmanicus (Clitellata: Megascolecidae).</title>
        <authorList>
            <person name="Wang A.R."/>
            <person name="Hong Y."/>
            <person name="Win T.M."/>
            <person name="Kim I."/>
        </authorList>
    </citation>
    <scope>NUCLEOTIDE SEQUENCE</scope>
    <source>
        <strain evidence="10">OL6301</strain>
    </source>
</reference>
<keyword evidence="9" id="KW-0679">Respiratory chain</keyword>
<keyword evidence="7 9" id="KW-0472">Membrane</keyword>
<keyword evidence="9 10" id="KW-0496">Mitochondrion</keyword>
<dbReference type="EC" id="7.1.1.2" evidence="9"/>
<dbReference type="AlphaFoldDB" id="U3QYB6"/>
<dbReference type="InterPro" id="IPR000440">
    <property type="entry name" value="NADH_UbQ/plastoQ_OxRdtase_su3"/>
</dbReference>
<keyword evidence="6 9" id="KW-1133">Transmembrane helix</keyword>
<evidence type="ECO:0000256" key="5">
    <source>
        <dbReference type="ARBA" id="ARBA00022692"/>
    </source>
</evidence>
<feature type="transmembrane region" description="Helical" evidence="9">
    <location>
        <begin position="6"/>
        <end position="25"/>
    </location>
</feature>
<feature type="transmembrane region" description="Helical" evidence="9">
    <location>
        <begin position="85"/>
        <end position="105"/>
    </location>
</feature>
<keyword evidence="9" id="KW-0249">Electron transport</keyword>
<accession>U3QYB6</accession>
<proteinExistence type="inferred from homology"/>
<dbReference type="Pfam" id="PF00507">
    <property type="entry name" value="Oxidored_q4"/>
    <property type="match status" value="1"/>
</dbReference>
<gene>
    <name evidence="10" type="primary">ND3</name>
</gene>
<dbReference type="GO" id="GO:0030964">
    <property type="term" value="C:NADH dehydrogenase complex"/>
    <property type="evidence" value="ECO:0007669"/>
    <property type="project" value="TreeGrafter"/>
</dbReference>
<evidence type="ECO:0000256" key="8">
    <source>
        <dbReference type="ARBA" id="ARBA00049551"/>
    </source>
</evidence>
<organism evidence="10">
    <name type="scientific">Tonoscolex birmanicus</name>
    <dbReference type="NCBI Taxonomy" id="1405561"/>
    <lineage>
        <taxon>Eukaryota</taxon>
        <taxon>Metazoa</taxon>
        <taxon>Spiralia</taxon>
        <taxon>Lophotrochozoa</taxon>
        <taxon>Annelida</taxon>
        <taxon>Clitellata</taxon>
        <taxon>Oligochaeta</taxon>
        <taxon>Crassiclitellata</taxon>
        <taxon>Megascolecida</taxon>
        <taxon>Megascolecidae</taxon>
        <taxon>Tonoscolex</taxon>
    </lineage>
</organism>
<evidence type="ECO:0000256" key="6">
    <source>
        <dbReference type="ARBA" id="ARBA00022989"/>
    </source>
</evidence>
<geneLocation type="mitochondrion" evidence="10"/>
<dbReference type="InterPro" id="IPR038430">
    <property type="entry name" value="NDAH_ubi_oxred_su3_sf"/>
</dbReference>
<dbReference type="PANTHER" id="PTHR11058:SF9">
    <property type="entry name" value="NADH-UBIQUINONE OXIDOREDUCTASE CHAIN 3"/>
    <property type="match status" value="1"/>
</dbReference>
<sequence length="117" mass="13361">MNLATSMFLLSVFVPMMVLLAAWILNTRSTENREKSTPFECGFDPASTARIPFSMRFFLLAIIFIVFDIEIVLLMPIPTTFMKSYAPHILTTYSAFVIVLLIGLFHEWDEGSLDWST</sequence>
<evidence type="ECO:0000313" key="10">
    <source>
        <dbReference type="EMBL" id="AGW95960.1"/>
    </source>
</evidence>
<comment type="catalytic activity">
    <reaction evidence="8 9">
        <text>a ubiquinone + NADH + 5 H(+)(in) = a ubiquinol + NAD(+) + 4 H(+)(out)</text>
        <dbReference type="Rhea" id="RHEA:29091"/>
        <dbReference type="Rhea" id="RHEA-COMP:9565"/>
        <dbReference type="Rhea" id="RHEA-COMP:9566"/>
        <dbReference type="ChEBI" id="CHEBI:15378"/>
        <dbReference type="ChEBI" id="CHEBI:16389"/>
        <dbReference type="ChEBI" id="CHEBI:17976"/>
        <dbReference type="ChEBI" id="CHEBI:57540"/>
        <dbReference type="ChEBI" id="CHEBI:57945"/>
        <dbReference type="EC" id="7.1.1.2"/>
    </reaction>
</comment>
<dbReference type="PANTHER" id="PTHR11058">
    <property type="entry name" value="NADH-UBIQUINONE OXIDOREDUCTASE CHAIN 3"/>
    <property type="match status" value="1"/>
</dbReference>
<dbReference type="Gene3D" id="1.20.58.1610">
    <property type="entry name" value="NADH:ubiquinone/plastoquinone oxidoreductase, chain 3"/>
    <property type="match status" value="1"/>
</dbReference>
<feature type="transmembrane region" description="Helical" evidence="9">
    <location>
        <begin position="57"/>
        <end position="79"/>
    </location>
</feature>
<keyword evidence="9" id="KW-1278">Translocase</keyword>
<comment type="subcellular location">
    <subcellularLocation>
        <location evidence="1">Membrane</location>
    </subcellularLocation>
    <subcellularLocation>
        <location evidence="9">Mitochondrion membrane</location>
        <topology evidence="9">Multi-pass membrane protein</topology>
    </subcellularLocation>
</comment>
<keyword evidence="4 9" id="KW-0813">Transport</keyword>
<dbReference type="RefSeq" id="YP_010258387.1">
    <property type="nucleotide sequence ID" value="NC_060488.1"/>
</dbReference>
<keyword evidence="9" id="KW-0520">NAD</keyword>